<dbReference type="GO" id="GO:0005524">
    <property type="term" value="F:ATP binding"/>
    <property type="evidence" value="ECO:0007669"/>
    <property type="project" value="UniProtKB-KW"/>
</dbReference>
<keyword evidence="3 5" id="KW-0067">ATP-binding</keyword>
<dbReference type="InterPro" id="IPR003593">
    <property type="entry name" value="AAA+_ATPase"/>
</dbReference>
<evidence type="ECO:0000256" key="2">
    <source>
        <dbReference type="ARBA" id="ARBA00022741"/>
    </source>
</evidence>
<dbReference type="RefSeq" id="WP_131305013.1">
    <property type="nucleotide sequence ID" value="NZ_SJFN01000001.1"/>
</dbReference>
<dbReference type="Pfam" id="PF00005">
    <property type="entry name" value="ABC_tran"/>
    <property type="match status" value="2"/>
</dbReference>
<dbReference type="OrthoDB" id="9805029at2"/>
<organism evidence="5 6">
    <name type="scientific">Siculibacillus lacustris</name>
    <dbReference type="NCBI Taxonomy" id="1549641"/>
    <lineage>
        <taxon>Bacteria</taxon>
        <taxon>Pseudomonadati</taxon>
        <taxon>Pseudomonadota</taxon>
        <taxon>Alphaproteobacteria</taxon>
        <taxon>Hyphomicrobiales</taxon>
        <taxon>Ancalomicrobiaceae</taxon>
        <taxon>Siculibacillus</taxon>
    </lineage>
</organism>
<dbReference type="InterPro" id="IPR017871">
    <property type="entry name" value="ABC_transporter-like_CS"/>
</dbReference>
<proteinExistence type="inferred from homology"/>
<dbReference type="CDD" id="cd03215">
    <property type="entry name" value="ABC_Carb_Monos_II"/>
    <property type="match status" value="1"/>
</dbReference>
<evidence type="ECO:0000259" key="4">
    <source>
        <dbReference type="PROSITE" id="PS50893"/>
    </source>
</evidence>
<dbReference type="PANTHER" id="PTHR43790">
    <property type="entry name" value="CARBOHYDRATE TRANSPORT ATP-BINDING PROTEIN MG119-RELATED"/>
    <property type="match status" value="1"/>
</dbReference>
<dbReference type="InterPro" id="IPR003439">
    <property type="entry name" value="ABC_transporter-like_ATP-bd"/>
</dbReference>
<reference evidence="5 6" key="1">
    <citation type="submission" date="2019-02" db="EMBL/GenBank/DDBJ databases">
        <title>Siculibacillus lacustris gen. nov., sp. nov., a new rosette-forming bacterium isolated from a freshwater crater lake (Lake St. Ana, Romania).</title>
        <authorList>
            <person name="Felfoldi T."/>
            <person name="Marton Z."/>
            <person name="Szabo A."/>
            <person name="Mentes A."/>
            <person name="Boka K."/>
            <person name="Marialigeti K."/>
            <person name="Mathe I."/>
            <person name="Koncz M."/>
            <person name="Schumann P."/>
            <person name="Toth E."/>
        </authorList>
    </citation>
    <scope>NUCLEOTIDE SEQUENCE [LARGE SCALE GENOMIC DNA]</scope>
    <source>
        <strain evidence="5 6">SA-279</strain>
    </source>
</reference>
<dbReference type="Gene3D" id="3.40.50.300">
    <property type="entry name" value="P-loop containing nucleotide triphosphate hydrolases"/>
    <property type="match status" value="2"/>
</dbReference>
<dbReference type="AlphaFoldDB" id="A0A4Q9VY67"/>
<feature type="domain" description="ABC transporter" evidence="4">
    <location>
        <begin position="276"/>
        <end position="521"/>
    </location>
</feature>
<dbReference type="EMBL" id="SJFN01000001">
    <property type="protein sequence ID" value="TBW41340.1"/>
    <property type="molecule type" value="Genomic_DNA"/>
</dbReference>
<dbReference type="InterPro" id="IPR050107">
    <property type="entry name" value="ABC_carbohydrate_import_ATPase"/>
</dbReference>
<evidence type="ECO:0000313" key="5">
    <source>
        <dbReference type="EMBL" id="TBW41340.1"/>
    </source>
</evidence>
<dbReference type="CDD" id="cd03216">
    <property type="entry name" value="ABC_Carb_Monos_I"/>
    <property type="match status" value="1"/>
</dbReference>
<name>A0A4Q9VY67_9HYPH</name>
<dbReference type="PANTHER" id="PTHR43790:SF4">
    <property type="entry name" value="GUANOSINE IMPORT ATP-BINDING PROTEIN NUPO"/>
    <property type="match status" value="1"/>
</dbReference>
<sequence>MTQPGHPAAFRTDEPIVSLFEVTKRFPGVVANDSVSLDLWPGEVHVLLGENGAGKSTLIGMLSGIQTPDSGAILVDGREQVIDTPARALELGIGTVFQHAMLVPSLTVVENIALGGPAWSRPDKRGIAARMAEVCAGIGVRVDPHAPVGSLSLGEQQQVEIVRALMRGSRVLVLDEATAMLTPKGSEELGALMRRLVARGLAVVFITHKLNEALAFGHRISVLRLGRKVGEITPDRLTALTPQVVTAEVVRLMFGSDAASAGTASGPERQPFAGGAPVLEISGLAVDDEAVPLADVDLTVAAGEIVGIAGIDGNGQKQFAEAVAGQRPLRQGRIDLDGRPIAALAIGERHRRGLRYVTDDRLGEGTVAAFPVSLNLLLKRVGDDLFWAGGLERSGPIADHARRLVAEYDVRTPGVETPIGKLSGGNIQKALLARELSGEARAVIFAKPTYGLDVQNIRASRRRIREAADRGLAVILISTDLEEVLELSDRIAVMSQGRIVGMVANDRSARLRVGELMSGVAT</sequence>
<dbReference type="SMART" id="SM00382">
    <property type="entry name" value="AAA"/>
    <property type="match status" value="1"/>
</dbReference>
<dbReference type="PROSITE" id="PS00211">
    <property type="entry name" value="ABC_TRANSPORTER_1"/>
    <property type="match status" value="1"/>
</dbReference>
<comment type="caution">
    <text evidence="5">The sequence shown here is derived from an EMBL/GenBank/DDBJ whole genome shotgun (WGS) entry which is preliminary data.</text>
</comment>
<keyword evidence="2" id="KW-0547">Nucleotide-binding</keyword>
<comment type="similarity">
    <text evidence="1">Belongs to the ABC transporter superfamily.</text>
</comment>
<dbReference type="GO" id="GO:0016887">
    <property type="term" value="F:ATP hydrolysis activity"/>
    <property type="evidence" value="ECO:0007669"/>
    <property type="project" value="InterPro"/>
</dbReference>
<accession>A0A4Q9VY67</accession>
<dbReference type="InterPro" id="IPR027417">
    <property type="entry name" value="P-loop_NTPase"/>
</dbReference>
<feature type="domain" description="ABC transporter" evidence="4">
    <location>
        <begin position="17"/>
        <end position="250"/>
    </location>
</feature>
<dbReference type="SUPFAM" id="SSF52540">
    <property type="entry name" value="P-loop containing nucleoside triphosphate hydrolases"/>
    <property type="match status" value="2"/>
</dbReference>
<keyword evidence="6" id="KW-1185">Reference proteome</keyword>
<evidence type="ECO:0000313" key="6">
    <source>
        <dbReference type="Proteomes" id="UP000292781"/>
    </source>
</evidence>
<protein>
    <submittedName>
        <fullName evidence="5">ABC transporter ATP-binding protein</fullName>
    </submittedName>
</protein>
<dbReference type="Proteomes" id="UP000292781">
    <property type="component" value="Unassembled WGS sequence"/>
</dbReference>
<gene>
    <name evidence="5" type="ORF">EYW49_01040</name>
</gene>
<evidence type="ECO:0000256" key="1">
    <source>
        <dbReference type="ARBA" id="ARBA00005417"/>
    </source>
</evidence>
<evidence type="ECO:0000256" key="3">
    <source>
        <dbReference type="ARBA" id="ARBA00022840"/>
    </source>
</evidence>
<dbReference type="PROSITE" id="PS50893">
    <property type="entry name" value="ABC_TRANSPORTER_2"/>
    <property type="match status" value="2"/>
</dbReference>